<comment type="caution">
    <text evidence="6">The sequence shown here is derived from an EMBL/GenBank/DDBJ whole genome shotgun (WGS) entry which is preliminary data.</text>
</comment>
<name>E4KN63_9LACT</name>
<dbReference type="SUPFAM" id="SSF46785">
    <property type="entry name" value="Winged helix' DNA-binding domain"/>
    <property type="match status" value="1"/>
</dbReference>
<dbReference type="Pfam" id="PF13412">
    <property type="entry name" value="HTH_24"/>
    <property type="match status" value="1"/>
</dbReference>
<dbReference type="Gene3D" id="3.40.50.1360">
    <property type="match status" value="1"/>
</dbReference>
<dbReference type="RefSeq" id="WP_006417848.1">
    <property type="nucleotide sequence ID" value="NZ_AENN01000006.1"/>
</dbReference>
<evidence type="ECO:0000313" key="6">
    <source>
        <dbReference type="EMBL" id="EFR31716.1"/>
    </source>
</evidence>
<dbReference type="SUPFAM" id="SSF100950">
    <property type="entry name" value="NagB/RpiA/CoA transferase-like"/>
    <property type="match status" value="1"/>
</dbReference>
<evidence type="ECO:0000256" key="3">
    <source>
        <dbReference type="ARBA" id="ARBA00023125"/>
    </source>
</evidence>
<evidence type="ECO:0000256" key="1">
    <source>
        <dbReference type="ARBA" id="ARBA00010466"/>
    </source>
</evidence>
<sequence>MYNRDDLLVKIAILYYDAEMTQKQIAEELNMSRATVNSLLKEARERGIVSITIRQSTMSTVEQAKFIENKYNIQTVLITEANGSIAERKREVGRLAAEFIEEKLGSINSLGLGWGTTMYEFVQAASFLNIPNLDIVPLIGGIGIQDIKYHSNHLAFQLAEKYQCKVNYFYAPAIAENQRVYESFSETEFVKLIIEKAKNVDLALIGIGNPIESSTYRRLGYISEAEREEISNHGAVGDILGNFFDQYGNKVNTSVSDRMIGVSLNDLELMNRTFLFGVGKEKIPSFKALLNKGFVDYIAIDKEIADALSKD</sequence>
<proteinExistence type="inferred from homology"/>
<organism evidence="6 7">
    <name type="scientific">Eremococcus coleocola ACS-139-V-Col8</name>
    <dbReference type="NCBI Taxonomy" id="908337"/>
    <lineage>
        <taxon>Bacteria</taxon>
        <taxon>Bacillati</taxon>
        <taxon>Bacillota</taxon>
        <taxon>Bacilli</taxon>
        <taxon>Lactobacillales</taxon>
        <taxon>Aerococcaceae</taxon>
        <taxon>Eremococcus</taxon>
    </lineage>
</organism>
<reference evidence="6 7" key="1">
    <citation type="submission" date="2010-10" db="EMBL/GenBank/DDBJ databases">
        <authorList>
            <person name="Durkin A.S."/>
            <person name="Madupu R."/>
            <person name="Torralba M."/>
            <person name="Gillis M."/>
            <person name="Methe B."/>
            <person name="Sutton G."/>
            <person name="Nelson K.E."/>
        </authorList>
    </citation>
    <scope>NUCLEOTIDE SEQUENCE [LARGE SCALE GENOMIC DNA]</scope>
    <source>
        <strain evidence="6 7">ACS-139-V-Col8</strain>
    </source>
</reference>
<keyword evidence="3" id="KW-0238">DNA-binding</keyword>
<dbReference type="OrthoDB" id="58802at2"/>
<dbReference type="PANTHER" id="PTHR34294:SF12">
    <property type="entry name" value="SUGAR-BINDING TRANSCRIPTIONAL REGULATOR"/>
    <property type="match status" value="1"/>
</dbReference>
<dbReference type="AlphaFoldDB" id="E4KN63"/>
<dbReference type="InterPro" id="IPR051054">
    <property type="entry name" value="SorC_transcr_regulators"/>
</dbReference>
<keyword evidence="4" id="KW-0804">Transcription</keyword>
<evidence type="ECO:0000259" key="5">
    <source>
        <dbReference type="Pfam" id="PF04198"/>
    </source>
</evidence>
<dbReference type="InterPro" id="IPR036390">
    <property type="entry name" value="WH_DNA-bd_sf"/>
</dbReference>
<comment type="similarity">
    <text evidence="1">Belongs to the SorC transcriptional regulatory family.</text>
</comment>
<dbReference type="STRING" id="908337.HMPREF9257_0040"/>
<evidence type="ECO:0000256" key="4">
    <source>
        <dbReference type="ARBA" id="ARBA00023163"/>
    </source>
</evidence>
<dbReference type="PANTHER" id="PTHR34294">
    <property type="entry name" value="TRANSCRIPTIONAL REGULATOR-RELATED"/>
    <property type="match status" value="1"/>
</dbReference>
<dbReference type="GO" id="GO:0030246">
    <property type="term" value="F:carbohydrate binding"/>
    <property type="evidence" value="ECO:0007669"/>
    <property type="project" value="InterPro"/>
</dbReference>
<dbReference type="Gene3D" id="1.10.10.60">
    <property type="entry name" value="Homeodomain-like"/>
    <property type="match status" value="1"/>
</dbReference>
<evidence type="ECO:0000256" key="2">
    <source>
        <dbReference type="ARBA" id="ARBA00023015"/>
    </source>
</evidence>
<dbReference type="GO" id="GO:0003677">
    <property type="term" value="F:DNA binding"/>
    <property type="evidence" value="ECO:0007669"/>
    <property type="project" value="UniProtKB-KW"/>
</dbReference>
<dbReference type="eggNOG" id="COG2390">
    <property type="taxonomic scope" value="Bacteria"/>
</dbReference>
<keyword evidence="7" id="KW-1185">Reference proteome</keyword>
<keyword evidence="2" id="KW-0805">Transcription regulation</keyword>
<protein>
    <submittedName>
        <fullName evidence="6">Putative sugar-binding domain protein</fullName>
    </submittedName>
</protein>
<evidence type="ECO:0000313" key="7">
    <source>
        <dbReference type="Proteomes" id="UP000005990"/>
    </source>
</evidence>
<dbReference type="InterPro" id="IPR037171">
    <property type="entry name" value="NagB/RpiA_transferase-like"/>
</dbReference>
<dbReference type="EMBL" id="AENN01000006">
    <property type="protein sequence ID" value="EFR31716.1"/>
    <property type="molecule type" value="Genomic_DNA"/>
</dbReference>
<gene>
    <name evidence="6" type="ORF">HMPREF9257_0040</name>
</gene>
<dbReference type="Pfam" id="PF04198">
    <property type="entry name" value="Sugar-bind"/>
    <property type="match status" value="1"/>
</dbReference>
<feature type="domain" description="Sugar-binding" evidence="5">
    <location>
        <begin position="60"/>
        <end position="308"/>
    </location>
</feature>
<dbReference type="Proteomes" id="UP000005990">
    <property type="component" value="Unassembled WGS sequence"/>
</dbReference>
<dbReference type="InterPro" id="IPR007324">
    <property type="entry name" value="Sugar-bd_dom_put"/>
</dbReference>
<accession>E4KN63</accession>